<dbReference type="Proteomes" id="UP000078561">
    <property type="component" value="Unassembled WGS sequence"/>
</dbReference>
<sequence length="666" mass="76308">MRFTTRLEYNTFFNTFQVQCLLKSFSALDFKIPHYLAYSMPFLTGEDYFQATKGKVCTTETLDDKNSLNLTHGAYDVAISTMYFIPEFNLSFIELALQSINQRTTGTVPPFAEECPTTFTCPRSDFEVFTATEQRRSLCTFWDQTETLSRRRNKVFLQRFGNHDGTPFQPVNEVVIAPENQEVQAAGTRRGRPSLVTFNKEKPMSGLGFIQGKCKPFVMELESVSQFLYILTLFPRVVSQLYASIWLIRHRPSRVSKNINRRFDPIDCSCGAFIKIRSTENGPTMVTITYNWMHNGHTPGSVRDMASSPISADARNALGRLIENKMDWRSIKHLLRSDRAFLGTIMNSDAPLTETIRMDYNAVRYAIRKYMETRANLGTNLARGLKKWGEKIVDSRIPGKRNVGIRKREEDEFERPPHEFIKRIGGLKRKEVWTAQGGAKRKKSLPQQSQVHSQLLPVFTSTGTSHEQVKESYLGKANRSAWNSTHNTCVWSPRNHCYLYTLVARSSATGKGVPVCFMLTNSEAMPAIEFWLKWIKDHLNYSPERVMIDKSQTEMGAIRNTFGDQCGILKVKPTLEAFRHLSSGEVKAHRDLSMSVLVKMMSAHSEDMFEEGYQDLQTFADEYEDWDSAALLVYFDQTYPETKMMRSNAWRNATLVDSGLLWSHLV</sequence>
<accession>A0A168LS02</accession>
<dbReference type="AlphaFoldDB" id="A0A168LS02"/>
<organism evidence="1">
    <name type="scientific">Absidia glauca</name>
    <name type="common">Pin mould</name>
    <dbReference type="NCBI Taxonomy" id="4829"/>
    <lineage>
        <taxon>Eukaryota</taxon>
        <taxon>Fungi</taxon>
        <taxon>Fungi incertae sedis</taxon>
        <taxon>Mucoromycota</taxon>
        <taxon>Mucoromycotina</taxon>
        <taxon>Mucoromycetes</taxon>
        <taxon>Mucorales</taxon>
        <taxon>Cunninghamellaceae</taxon>
        <taxon>Absidia</taxon>
    </lineage>
</organism>
<keyword evidence="2" id="KW-1185">Reference proteome</keyword>
<proteinExistence type="predicted"/>
<protein>
    <recommendedName>
        <fullName evidence="3">MULE transposase domain-containing protein</fullName>
    </recommendedName>
</protein>
<dbReference type="STRING" id="4829.A0A168LS02"/>
<evidence type="ECO:0008006" key="3">
    <source>
        <dbReference type="Google" id="ProtNLM"/>
    </source>
</evidence>
<dbReference type="InParanoid" id="A0A168LS02"/>
<dbReference type="EMBL" id="LT551776">
    <property type="protein sequence ID" value="SAL97376.1"/>
    <property type="molecule type" value="Genomic_DNA"/>
</dbReference>
<evidence type="ECO:0000313" key="2">
    <source>
        <dbReference type="Proteomes" id="UP000078561"/>
    </source>
</evidence>
<name>A0A168LS02_ABSGL</name>
<gene>
    <name evidence="1" type="primary">ABSGL_02869.1 scaffold 4025</name>
</gene>
<evidence type="ECO:0000313" key="1">
    <source>
        <dbReference type="EMBL" id="SAL97376.1"/>
    </source>
</evidence>
<dbReference type="OrthoDB" id="2289406at2759"/>
<reference evidence="1" key="1">
    <citation type="submission" date="2016-04" db="EMBL/GenBank/DDBJ databases">
        <authorList>
            <person name="Evans L.H."/>
            <person name="Alamgir A."/>
            <person name="Owens N."/>
            <person name="Weber N.D."/>
            <person name="Virtaneva K."/>
            <person name="Barbian K."/>
            <person name="Babar A."/>
            <person name="Rosenke K."/>
        </authorList>
    </citation>
    <scope>NUCLEOTIDE SEQUENCE [LARGE SCALE GENOMIC DNA]</scope>
    <source>
        <strain evidence="1">CBS 101.48</strain>
    </source>
</reference>